<dbReference type="OrthoDB" id="5966623at2"/>
<sequence length="97" mass="10513">MNAGTGSIWLFLCLGLAGSALPAHFGFRVLAWRQHLDRGHPLPAGVNDGGLAYSWWLMRFGHRRLHDRNLDFFAATAGISGWLALIGVVGTVTLITA</sequence>
<evidence type="ECO:0000313" key="2">
    <source>
        <dbReference type="EMBL" id="KFN48992.1"/>
    </source>
</evidence>
<feature type="transmembrane region" description="Helical" evidence="1">
    <location>
        <begin position="72"/>
        <end position="95"/>
    </location>
</feature>
<dbReference type="RefSeq" id="WP_026816207.1">
    <property type="nucleotide sequence ID" value="NZ_AUFF01000001.1"/>
</dbReference>
<dbReference type="STRING" id="1121013.GCA_000426365_00744"/>
<accession>A0A091BBX9</accession>
<evidence type="ECO:0000313" key="3">
    <source>
        <dbReference type="Proteomes" id="UP000029391"/>
    </source>
</evidence>
<gene>
    <name evidence="2" type="ORF">P873_12670</name>
</gene>
<organism evidence="2 3">
    <name type="scientific">Arenimonas composti TR7-09 = DSM 18010</name>
    <dbReference type="NCBI Taxonomy" id="1121013"/>
    <lineage>
        <taxon>Bacteria</taxon>
        <taxon>Pseudomonadati</taxon>
        <taxon>Pseudomonadota</taxon>
        <taxon>Gammaproteobacteria</taxon>
        <taxon>Lysobacterales</taxon>
        <taxon>Lysobacteraceae</taxon>
        <taxon>Arenimonas</taxon>
    </lineage>
</organism>
<keyword evidence="1" id="KW-0812">Transmembrane</keyword>
<name>A0A091BBX9_9GAMM</name>
<dbReference type="EMBL" id="AWXU01000044">
    <property type="protein sequence ID" value="KFN48992.1"/>
    <property type="molecule type" value="Genomic_DNA"/>
</dbReference>
<keyword evidence="1" id="KW-1133">Transmembrane helix</keyword>
<reference evidence="2 3" key="1">
    <citation type="submission" date="2013-09" db="EMBL/GenBank/DDBJ databases">
        <title>Genome sequencing of Arenimonas composti.</title>
        <authorList>
            <person name="Chen F."/>
            <person name="Wang G."/>
        </authorList>
    </citation>
    <scope>NUCLEOTIDE SEQUENCE [LARGE SCALE GENOMIC DNA]</scope>
    <source>
        <strain evidence="2 3">TR7-09</strain>
    </source>
</reference>
<comment type="caution">
    <text evidence="2">The sequence shown here is derived from an EMBL/GenBank/DDBJ whole genome shotgun (WGS) entry which is preliminary data.</text>
</comment>
<dbReference type="eggNOG" id="ENOG50313SZ">
    <property type="taxonomic scope" value="Bacteria"/>
</dbReference>
<dbReference type="Proteomes" id="UP000029391">
    <property type="component" value="Unassembled WGS sequence"/>
</dbReference>
<dbReference type="AlphaFoldDB" id="A0A091BBX9"/>
<proteinExistence type="predicted"/>
<keyword evidence="1" id="KW-0472">Membrane</keyword>
<keyword evidence="3" id="KW-1185">Reference proteome</keyword>
<evidence type="ECO:0000256" key="1">
    <source>
        <dbReference type="SAM" id="Phobius"/>
    </source>
</evidence>
<protein>
    <submittedName>
        <fullName evidence="2">Uncharacterized protein</fullName>
    </submittedName>
</protein>